<evidence type="ECO:0000313" key="2">
    <source>
        <dbReference type="EMBL" id="RNM15738.1"/>
    </source>
</evidence>
<dbReference type="RefSeq" id="WP_123221990.1">
    <property type="nucleotide sequence ID" value="NZ_RJSF01000019.1"/>
</dbReference>
<reference evidence="2 3" key="1">
    <citation type="submission" date="2018-11" db="EMBL/GenBank/DDBJ databases">
        <authorList>
            <person name="Li F."/>
        </authorList>
    </citation>
    <scope>NUCLEOTIDE SEQUENCE [LARGE SCALE GENOMIC DNA]</scope>
    <source>
        <strain evidence="2 3">Gsoil 818</strain>
    </source>
</reference>
<feature type="compositionally biased region" description="Low complexity" evidence="1">
    <location>
        <begin position="38"/>
        <end position="70"/>
    </location>
</feature>
<evidence type="ECO:0000256" key="1">
    <source>
        <dbReference type="SAM" id="MobiDB-lite"/>
    </source>
</evidence>
<dbReference type="OrthoDB" id="9812120at2"/>
<name>A0A3N0GU94_9ACTN</name>
<organism evidence="2 3">
    <name type="scientific">Nocardioides pocheonensis</name>
    <dbReference type="NCBI Taxonomy" id="661485"/>
    <lineage>
        <taxon>Bacteria</taxon>
        <taxon>Bacillati</taxon>
        <taxon>Actinomycetota</taxon>
        <taxon>Actinomycetes</taxon>
        <taxon>Propionibacteriales</taxon>
        <taxon>Nocardioidaceae</taxon>
        <taxon>Nocardioides</taxon>
    </lineage>
</organism>
<sequence length="348" mass="36973">MSSPPADRHGPHLFLVLLALAAFVALVGGTAHLEPARASGEPAGVAAPAAPARSDGAVGDARPAPGATLPAPTPTPTPTPAPAPTDGAVLPGGGTRIFADHRLLVAYYGTAGSGALGVLGEAGPEQIVPRLLRAAAPFGRTGRTVQPVFELIATVAHAGPTAAGTYSSNIRAAQVRQYIEAAHRHGILVVLDLQPGRADFLDVAKTWAWALKDPWVGLALDPEWRMGPHGVPGRRIGSVGAAEVNRVSAWLEDLTVRNGLPEKVFMLHQFRPEMIRNVERVADRPHLALVQHVDGFGTPSEKMATFRRVVRPQQFALGFKLFYDEDVPRMRPAQVLAIRPRVSFVSFQ</sequence>
<comment type="caution">
    <text evidence="2">The sequence shown here is derived from an EMBL/GenBank/DDBJ whole genome shotgun (WGS) entry which is preliminary data.</text>
</comment>
<dbReference type="EMBL" id="RJSF01000019">
    <property type="protein sequence ID" value="RNM15738.1"/>
    <property type="molecule type" value="Genomic_DNA"/>
</dbReference>
<dbReference type="AlphaFoldDB" id="A0A3N0GU94"/>
<keyword evidence="3" id="KW-1185">Reference proteome</keyword>
<gene>
    <name evidence="2" type="ORF">EFL26_06010</name>
</gene>
<accession>A0A3N0GU94</accession>
<feature type="region of interest" description="Disordered" evidence="1">
    <location>
        <begin position="37"/>
        <end position="86"/>
    </location>
</feature>
<feature type="compositionally biased region" description="Pro residues" evidence="1">
    <location>
        <begin position="71"/>
        <end position="83"/>
    </location>
</feature>
<proteinExistence type="predicted"/>
<protein>
    <submittedName>
        <fullName evidence="2">Uncharacterized protein</fullName>
    </submittedName>
</protein>
<evidence type="ECO:0000313" key="3">
    <source>
        <dbReference type="Proteomes" id="UP000279994"/>
    </source>
</evidence>
<dbReference type="Proteomes" id="UP000279994">
    <property type="component" value="Unassembled WGS sequence"/>
</dbReference>